<dbReference type="Pfam" id="PF00106">
    <property type="entry name" value="adh_short"/>
    <property type="match status" value="1"/>
</dbReference>
<dbReference type="GO" id="GO:0016616">
    <property type="term" value="F:oxidoreductase activity, acting on the CH-OH group of donors, NAD or NADP as acceptor"/>
    <property type="evidence" value="ECO:0007669"/>
    <property type="project" value="TreeGrafter"/>
</dbReference>
<sequence length="242" mass="25469">MTERAAIVTGASSGIGLAVARMLAEEGHAVTLVARRREKLDAAYEALRGDGQEVQRVAADVGNEDDVIRAVAAHREAYGRLDLLMNNAGVGIGAPIGELSTKRMDIQLDTNLRSIPLFYRECAAMLTAAGAEHGNALVVNTASIAGKHGQGWLSIYSATKFGVIGFTEAMNAELGSRGIKSTALCPGWVDTAMTDFIKQQVAPEAMIQTSDIVASVRMLLSLSPGCVVPEIVFQSPAGPALF</sequence>
<protein>
    <recommendedName>
        <fullName evidence="4">3-oxoacyl-[acyl-carrier-protein] reductase</fullName>
    </recommendedName>
</protein>
<evidence type="ECO:0000256" key="1">
    <source>
        <dbReference type="ARBA" id="ARBA00006484"/>
    </source>
</evidence>
<proteinExistence type="inferred from homology"/>
<name>A0A6J4TGL3_9ACTN</name>
<dbReference type="Gene3D" id="3.40.50.720">
    <property type="entry name" value="NAD(P)-binding Rossmann-like Domain"/>
    <property type="match status" value="1"/>
</dbReference>
<dbReference type="AlphaFoldDB" id="A0A6J4TGL3"/>
<dbReference type="PRINTS" id="PR00081">
    <property type="entry name" value="GDHRDH"/>
</dbReference>
<dbReference type="SUPFAM" id="SSF51735">
    <property type="entry name" value="NAD(P)-binding Rossmann-fold domains"/>
    <property type="match status" value="1"/>
</dbReference>
<dbReference type="PRINTS" id="PR00080">
    <property type="entry name" value="SDRFAMILY"/>
</dbReference>
<reference evidence="3" key="1">
    <citation type="submission" date="2020-02" db="EMBL/GenBank/DDBJ databases">
        <authorList>
            <person name="Meier V. D."/>
        </authorList>
    </citation>
    <scope>NUCLEOTIDE SEQUENCE</scope>
    <source>
        <strain evidence="3">AVDCRST_MAG67</strain>
    </source>
</reference>
<dbReference type="PANTHER" id="PTHR42760">
    <property type="entry name" value="SHORT-CHAIN DEHYDROGENASES/REDUCTASES FAMILY MEMBER"/>
    <property type="match status" value="1"/>
</dbReference>
<evidence type="ECO:0008006" key="4">
    <source>
        <dbReference type="Google" id="ProtNLM"/>
    </source>
</evidence>
<dbReference type="InterPro" id="IPR036291">
    <property type="entry name" value="NAD(P)-bd_dom_sf"/>
</dbReference>
<comment type="similarity">
    <text evidence="1 2">Belongs to the short-chain dehydrogenases/reductases (SDR) family.</text>
</comment>
<organism evidence="3">
    <name type="scientific">uncultured Solirubrobacteraceae bacterium</name>
    <dbReference type="NCBI Taxonomy" id="1162706"/>
    <lineage>
        <taxon>Bacteria</taxon>
        <taxon>Bacillati</taxon>
        <taxon>Actinomycetota</taxon>
        <taxon>Thermoleophilia</taxon>
        <taxon>Solirubrobacterales</taxon>
        <taxon>Solirubrobacteraceae</taxon>
        <taxon>environmental samples</taxon>
    </lineage>
</organism>
<dbReference type="EMBL" id="CADCVQ010000148">
    <property type="protein sequence ID" value="CAA9522699.1"/>
    <property type="molecule type" value="Genomic_DNA"/>
</dbReference>
<gene>
    <name evidence="3" type="ORF">AVDCRST_MAG67-3817</name>
</gene>
<dbReference type="InterPro" id="IPR002347">
    <property type="entry name" value="SDR_fam"/>
</dbReference>
<evidence type="ECO:0000256" key="2">
    <source>
        <dbReference type="RuleBase" id="RU000363"/>
    </source>
</evidence>
<dbReference type="CDD" id="cd05233">
    <property type="entry name" value="SDR_c"/>
    <property type="match status" value="1"/>
</dbReference>
<accession>A0A6J4TGL3</accession>
<evidence type="ECO:0000313" key="3">
    <source>
        <dbReference type="EMBL" id="CAA9522699.1"/>
    </source>
</evidence>